<keyword evidence="1 2" id="KW-0808">Transferase</keyword>
<comment type="similarity">
    <text evidence="2">Belongs to the CDP-alcohol phosphatidyltransferase class-I family.</text>
</comment>
<keyword evidence="4" id="KW-0812">Transmembrane</keyword>
<dbReference type="GO" id="GO:0016780">
    <property type="term" value="F:phosphotransferase activity, for other substituted phosphate groups"/>
    <property type="evidence" value="ECO:0007669"/>
    <property type="project" value="InterPro"/>
</dbReference>
<dbReference type="PROSITE" id="PS00379">
    <property type="entry name" value="CDP_ALCOHOL_P_TRANSF"/>
    <property type="match status" value="1"/>
</dbReference>
<dbReference type="AlphaFoldDB" id="A0A419F9G0"/>
<evidence type="ECO:0000313" key="5">
    <source>
        <dbReference type="EMBL" id="RJP75369.1"/>
    </source>
</evidence>
<evidence type="ECO:0000256" key="4">
    <source>
        <dbReference type="SAM" id="Phobius"/>
    </source>
</evidence>
<dbReference type="Gene3D" id="1.20.120.1760">
    <property type="match status" value="1"/>
</dbReference>
<evidence type="ECO:0000256" key="2">
    <source>
        <dbReference type="RuleBase" id="RU003750"/>
    </source>
</evidence>
<dbReference type="Proteomes" id="UP000285961">
    <property type="component" value="Unassembled WGS sequence"/>
</dbReference>
<dbReference type="InterPro" id="IPR048254">
    <property type="entry name" value="CDP_ALCOHOL_P_TRANSF_CS"/>
</dbReference>
<feature type="region of interest" description="Disordered" evidence="3">
    <location>
        <begin position="199"/>
        <end position="221"/>
    </location>
</feature>
<organism evidence="5 6">
    <name type="scientific">Candidatus Abyssobacteria bacterium SURF_17</name>
    <dbReference type="NCBI Taxonomy" id="2093361"/>
    <lineage>
        <taxon>Bacteria</taxon>
        <taxon>Pseudomonadati</taxon>
        <taxon>Candidatus Hydrogenedentota</taxon>
        <taxon>Candidatus Abyssobacteria</taxon>
    </lineage>
</organism>
<protein>
    <submittedName>
        <fullName evidence="5">CDP-alcohol phosphatidyltransferase family protein</fullName>
    </submittedName>
</protein>
<reference evidence="5 6" key="1">
    <citation type="journal article" date="2017" name="ISME J.">
        <title>Energy and carbon metabolisms in a deep terrestrial subsurface fluid microbial community.</title>
        <authorList>
            <person name="Momper L."/>
            <person name="Jungbluth S.P."/>
            <person name="Lee M.D."/>
            <person name="Amend J.P."/>
        </authorList>
    </citation>
    <scope>NUCLEOTIDE SEQUENCE [LARGE SCALE GENOMIC DNA]</scope>
    <source>
        <strain evidence="5">SURF_17</strain>
    </source>
</reference>
<dbReference type="GO" id="GO:0008654">
    <property type="term" value="P:phospholipid biosynthetic process"/>
    <property type="evidence" value="ECO:0007669"/>
    <property type="project" value="InterPro"/>
</dbReference>
<proteinExistence type="inferred from homology"/>
<evidence type="ECO:0000256" key="1">
    <source>
        <dbReference type="ARBA" id="ARBA00022679"/>
    </source>
</evidence>
<feature type="transmembrane region" description="Helical" evidence="4">
    <location>
        <begin position="119"/>
        <end position="137"/>
    </location>
</feature>
<sequence>MLSKKLNHRLDKPLSPFVRQLARSGITPNMLTVGGVVMNCIAGATLLYGFLRVGGILVIAGGLFDLLDGALARVVGKESRFGSVLDSTLDRYSDIIPILGLLLHYSGWRYSEEPRLGEAALCGIVILGTLLVPYVRARAETVIEKCDVGLAERAERVIIFAGGLIVGAEVAVLWILALLTHLTVIHRLFYTRSQLAEKRGAPAASATEKNEGLTPSDAETE</sequence>
<name>A0A419F9G0_9BACT</name>
<dbReference type="GO" id="GO:0016020">
    <property type="term" value="C:membrane"/>
    <property type="evidence" value="ECO:0007669"/>
    <property type="project" value="InterPro"/>
</dbReference>
<keyword evidence="4" id="KW-0472">Membrane</keyword>
<evidence type="ECO:0000313" key="6">
    <source>
        <dbReference type="Proteomes" id="UP000285961"/>
    </source>
</evidence>
<dbReference type="Pfam" id="PF01066">
    <property type="entry name" value="CDP-OH_P_transf"/>
    <property type="match status" value="1"/>
</dbReference>
<gene>
    <name evidence="5" type="ORF">C4532_00540</name>
</gene>
<dbReference type="InterPro" id="IPR043130">
    <property type="entry name" value="CDP-OH_PTrfase_TM_dom"/>
</dbReference>
<keyword evidence="4" id="KW-1133">Transmembrane helix</keyword>
<accession>A0A419F9G0</accession>
<dbReference type="EMBL" id="QZKI01000004">
    <property type="protein sequence ID" value="RJP75369.1"/>
    <property type="molecule type" value="Genomic_DNA"/>
</dbReference>
<dbReference type="InterPro" id="IPR000462">
    <property type="entry name" value="CDP-OH_P_trans"/>
</dbReference>
<comment type="caution">
    <text evidence="5">The sequence shown here is derived from an EMBL/GenBank/DDBJ whole genome shotgun (WGS) entry which is preliminary data.</text>
</comment>
<feature type="transmembrane region" description="Helical" evidence="4">
    <location>
        <begin position="157"/>
        <end position="179"/>
    </location>
</feature>
<evidence type="ECO:0000256" key="3">
    <source>
        <dbReference type="SAM" id="MobiDB-lite"/>
    </source>
</evidence>